<dbReference type="Pfam" id="PF24346">
    <property type="entry name" value="DUF7507"/>
    <property type="match status" value="1"/>
</dbReference>
<dbReference type="Proteomes" id="UP001269081">
    <property type="component" value="Unassembled WGS sequence"/>
</dbReference>
<evidence type="ECO:0000313" key="4">
    <source>
        <dbReference type="Proteomes" id="UP001269081"/>
    </source>
</evidence>
<evidence type="ECO:0000313" key="3">
    <source>
        <dbReference type="EMBL" id="MDR7209165.1"/>
    </source>
</evidence>
<dbReference type="RefSeq" id="WP_310279172.1">
    <property type="nucleotide sequence ID" value="NZ_JAVDWQ010000003.1"/>
</dbReference>
<organism evidence="3 4">
    <name type="scientific">Flavobacterium piscis</name>
    <dbReference type="NCBI Taxonomy" id="1114874"/>
    <lineage>
        <taxon>Bacteria</taxon>
        <taxon>Pseudomonadati</taxon>
        <taxon>Bacteroidota</taxon>
        <taxon>Flavobacteriia</taxon>
        <taxon>Flavobacteriales</taxon>
        <taxon>Flavobacteriaceae</taxon>
        <taxon>Flavobacterium</taxon>
    </lineage>
</organism>
<gene>
    <name evidence="3" type="ORF">J2W48_001098</name>
</gene>
<feature type="domain" description="DUF7507" evidence="2">
    <location>
        <begin position="686"/>
        <end position="789"/>
    </location>
</feature>
<proteinExistence type="predicted"/>
<dbReference type="InterPro" id="IPR013783">
    <property type="entry name" value="Ig-like_fold"/>
</dbReference>
<dbReference type="EMBL" id="JAVDWQ010000003">
    <property type="protein sequence ID" value="MDR7209165.1"/>
    <property type="molecule type" value="Genomic_DNA"/>
</dbReference>
<dbReference type="NCBIfam" id="TIGR01451">
    <property type="entry name" value="B_ant_repeat"/>
    <property type="match status" value="1"/>
</dbReference>
<comment type="caution">
    <text evidence="3">The sequence shown here is derived from an EMBL/GenBank/DDBJ whole genome shotgun (WGS) entry which is preliminary data.</text>
</comment>
<sequence length="911" mass="97689">MKKILLQKNISFLFFNNILKKGFFLYLFFVLFLTKADAQIIFNENFGKTTVRQTSPYVPSGSYTFGSPAGTANDGGGILGRFYNRSVHLEKDSCYRLTFGTHFVVASSTITFEALDVTSGTLLNTHTFPWIGTEDNYWTQFSYDFKIPAGCSSSDVKIVLRISDNIGNNYYIDDFPLEKLGTCTATNITCPADTSPPDNDNDGVLDSSDLDDDNDGVLDTDECNSSQRITNTSFTDEGNGVNISSVSNWTLSGGTLYADINGIQFENNNSAQTFSQNITNFYSDVNGKKIINVSFISKTDSPVLNSDNIQFTIGYNGFDYARIETVREATSTSSTTATITYLNGATGNLVSPIPHDNRTGASVPIQNLQLSIPVDTPSSGAVSFFFDSHLTGNPTDNINDDDVLLVSVSVNSCTDFDGDGTPNYLDLDSDGDGCSDANEYYNSSTADGGDGGVYGVGVSTVDATGKVIGPVAAPYTGTYTNAISVGTASILNSSTPADQTTNAGGNATFTTTVTTAGSGTTQHQWQISTDNATTWTNITNGAPYSGVTTGTLIVTGATTGMNGYKYRDLVSQSNRICAVESRIATVVVDNDILATNDGLATVDGINGSLEFINILDNDLLNGLPVNSSDVVISYPTSPYFEFNSDGTVSVKPNTPGGEYTFTYQICEKADLLNCSTATLNVFVEVPAIAIIKTATFNDADNSDYANAGETITYNFKVTNTGNVPLSGITITDPLPGIVVSGQPISLAVNESDEHTFTATYTLLQSDINKGSVTNQAIVTGSSIVKGVVVEDKSDNLNNLEDNPTVISIEGCAIKVFNAVSPNGDGDNDEFYIRGIECYPDNTVEIYNRWGVLVFEKDHYDNINNAFKGISEGRTTIKTSDGLPVGTYFYILKYKDSDAKQHESSGYLYLSN</sequence>
<dbReference type="Gene3D" id="2.60.40.10">
    <property type="entry name" value="Immunoglobulins"/>
    <property type="match status" value="1"/>
</dbReference>
<evidence type="ECO:0000256" key="1">
    <source>
        <dbReference type="SAM" id="MobiDB-lite"/>
    </source>
</evidence>
<dbReference type="InterPro" id="IPR055354">
    <property type="entry name" value="DUF7507"/>
</dbReference>
<keyword evidence="4" id="KW-1185">Reference proteome</keyword>
<feature type="region of interest" description="Disordered" evidence="1">
    <location>
        <begin position="190"/>
        <end position="223"/>
    </location>
</feature>
<protein>
    <submittedName>
        <fullName evidence="3">Gliding motility-associated-like protein/uncharacterized repeat protein (TIGR01451 family)</fullName>
    </submittedName>
</protein>
<reference evidence="3 4" key="1">
    <citation type="submission" date="2023-07" db="EMBL/GenBank/DDBJ databases">
        <title>Sorghum-associated microbial communities from plants grown in Nebraska, USA.</title>
        <authorList>
            <person name="Schachtman D."/>
        </authorList>
    </citation>
    <scope>NUCLEOTIDE SEQUENCE [LARGE SCALE GENOMIC DNA]</scope>
    <source>
        <strain evidence="3 4">4129</strain>
    </source>
</reference>
<dbReference type="InterPro" id="IPR047589">
    <property type="entry name" value="DUF11_rpt"/>
</dbReference>
<evidence type="ECO:0000259" key="2">
    <source>
        <dbReference type="Pfam" id="PF24346"/>
    </source>
</evidence>
<accession>A0ABU1Y4K8</accession>
<feature type="compositionally biased region" description="Acidic residues" evidence="1">
    <location>
        <begin position="199"/>
        <end position="222"/>
    </location>
</feature>
<name>A0ABU1Y4K8_9FLAO</name>
<dbReference type="Pfam" id="PF13585">
    <property type="entry name" value="CHU_C"/>
    <property type="match status" value="1"/>
</dbReference>